<dbReference type="RefSeq" id="WP_272740528.1">
    <property type="nucleotide sequence ID" value="NZ_JAQQKW010000003.1"/>
</dbReference>
<reference evidence="2 3" key="1">
    <citation type="submission" date="2023-01" db="EMBL/GenBank/DDBJ databases">
        <title>Novel species of the genus Asticcacaulis isolated from rivers.</title>
        <authorList>
            <person name="Lu H."/>
        </authorList>
    </citation>
    <scope>NUCLEOTIDE SEQUENCE [LARGE SCALE GENOMIC DNA]</scope>
    <source>
        <strain evidence="2 3">DXS10W</strain>
    </source>
</reference>
<dbReference type="SUPFAM" id="SSF55729">
    <property type="entry name" value="Acyl-CoA N-acyltransferases (Nat)"/>
    <property type="match status" value="1"/>
</dbReference>
<dbReference type="EC" id="2.3.1.-" evidence="2"/>
<keyword evidence="3" id="KW-1185">Reference proteome</keyword>
<organism evidence="2 3">
    <name type="scientific">Asticcacaulis currens</name>
    <dbReference type="NCBI Taxonomy" id="2984210"/>
    <lineage>
        <taxon>Bacteria</taxon>
        <taxon>Pseudomonadati</taxon>
        <taxon>Pseudomonadota</taxon>
        <taxon>Alphaproteobacteria</taxon>
        <taxon>Caulobacterales</taxon>
        <taxon>Caulobacteraceae</taxon>
        <taxon>Asticcacaulis</taxon>
    </lineage>
</organism>
<proteinExistence type="predicted"/>
<feature type="domain" description="BioF2-like acetyltransferase" evidence="1">
    <location>
        <begin position="158"/>
        <end position="305"/>
    </location>
</feature>
<sequence length="400" mass="44898">MARLTRIESVAPEALTAEDIAAWEGFISRRPDLIGPYFDVRYVMDIGQSVPDAHIARLYDEHANIAGFLPFQLRGRTIQPLGAPLTDYHGVIADASFVMDYPLLLRSLKAHRLEFMGWVGDMSAGNARARTIEAVTQIADLSGGYEAYLARQKAQHHKFYKNVGRCQRNVEKDFGGFAFTFERVTPDLLQWVIDQKREQYSRSGMHDVFGCGWTLNLLSELAKRQDEGFGLRVGVFRDTRGPEPVLVAAEICLIRNTYMHFWFPAYAEAYHRYSPGILLSLRIMQHVAERGITQVDFGAGGECYKHTMTSPARVCLEGTVEARASLMTVVFDAVVALSPVAQEKLRGIRLSLQRRLRTIRACETCPKGKRDAFQALFRRGISRLRANAPSQAPTPNDIAA</sequence>
<protein>
    <submittedName>
        <fullName evidence="2">GNAT family N-acetyltransferase</fullName>
        <ecNumber evidence="2">2.3.1.-</ecNumber>
    </submittedName>
</protein>
<evidence type="ECO:0000313" key="3">
    <source>
        <dbReference type="Proteomes" id="UP001216595"/>
    </source>
</evidence>
<dbReference type="Gene3D" id="3.40.630.30">
    <property type="match status" value="1"/>
</dbReference>
<evidence type="ECO:0000259" key="1">
    <source>
        <dbReference type="Pfam" id="PF13480"/>
    </source>
</evidence>
<dbReference type="Pfam" id="PF13480">
    <property type="entry name" value="Acetyltransf_6"/>
    <property type="match status" value="1"/>
</dbReference>
<keyword evidence="2" id="KW-0808">Transferase</keyword>
<comment type="caution">
    <text evidence="2">The sequence shown here is derived from an EMBL/GenBank/DDBJ whole genome shotgun (WGS) entry which is preliminary data.</text>
</comment>
<accession>A0ABT5ICS0</accession>
<keyword evidence="2" id="KW-0012">Acyltransferase</keyword>
<gene>
    <name evidence="2" type="ORF">PQU94_05790</name>
</gene>
<dbReference type="EMBL" id="JAQQKW010000003">
    <property type="protein sequence ID" value="MDC7693792.1"/>
    <property type="molecule type" value="Genomic_DNA"/>
</dbReference>
<dbReference type="InterPro" id="IPR016181">
    <property type="entry name" value="Acyl_CoA_acyltransferase"/>
</dbReference>
<dbReference type="InterPro" id="IPR038740">
    <property type="entry name" value="BioF2-like_GNAT_dom"/>
</dbReference>
<dbReference type="GO" id="GO:0016746">
    <property type="term" value="F:acyltransferase activity"/>
    <property type="evidence" value="ECO:0007669"/>
    <property type="project" value="UniProtKB-KW"/>
</dbReference>
<dbReference type="Proteomes" id="UP001216595">
    <property type="component" value="Unassembled WGS sequence"/>
</dbReference>
<evidence type="ECO:0000313" key="2">
    <source>
        <dbReference type="EMBL" id="MDC7693792.1"/>
    </source>
</evidence>
<name>A0ABT5ICS0_9CAUL</name>